<dbReference type="EMBL" id="QICS01000021">
    <property type="protein sequence ID" value="PXV84905.1"/>
    <property type="molecule type" value="Genomic_DNA"/>
</dbReference>
<comment type="similarity">
    <text evidence="1 4">Belongs to the D-isomer specific 2-hydroxyacid dehydrogenase family.</text>
</comment>
<dbReference type="Proteomes" id="UP000247523">
    <property type="component" value="Unassembled WGS sequence"/>
</dbReference>
<name>A0A318EIY4_9FIRM</name>
<dbReference type="PROSITE" id="PS00670">
    <property type="entry name" value="D_2_HYDROXYACID_DH_2"/>
    <property type="match status" value="1"/>
</dbReference>
<dbReference type="PROSITE" id="PS00671">
    <property type="entry name" value="D_2_HYDROXYACID_DH_3"/>
    <property type="match status" value="1"/>
</dbReference>
<reference evidence="7 8" key="1">
    <citation type="submission" date="2018-05" db="EMBL/GenBank/DDBJ databases">
        <title>Genomic Encyclopedia of Type Strains, Phase IV (KMG-IV): sequencing the most valuable type-strain genomes for metagenomic binning, comparative biology and taxonomic classification.</title>
        <authorList>
            <person name="Goeker M."/>
        </authorList>
    </citation>
    <scope>NUCLEOTIDE SEQUENCE [LARGE SCALE GENOMIC DNA]</scope>
    <source>
        <strain evidence="7 8">DSM 28816</strain>
    </source>
</reference>
<feature type="domain" description="D-isomer specific 2-hydroxyacid dehydrogenase catalytic" evidence="5">
    <location>
        <begin position="30"/>
        <end position="321"/>
    </location>
</feature>
<dbReference type="PANTHER" id="PTHR42789">
    <property type="entry name" value="D-ISOMER SPECIFIC 2-HYDROXYACID DEHYDROGENASE FAMILY PROTEIN (AFU_ORTHOLOGUE AFUA_6G10090)"/>
    <property type="match status" value="1"/>
</dbReference>
<dbReference type="RefSeq" id="WP_170123089.1">
    <property type="nucleotide sequence ID" value="NZ_NOKA02000057.1"/>
</dbReference>
<evidence type="ECO:0000256" key="4">
    <source>
        <dbReference type="RuleBase" id="RU003719"/>
    </source>
</evidence>
<evidence type="ECO:0000313" key="7">
    <source>
        <dbReference type="EMBL" id="PXV84905.1"/>
    </source>
</evidence>
<dbReference type="PANTHER" id="PTHR42789:SF1">
    <property type="entry name" value="D-ISOMER SPECIFIC 2-HYDROXYACID DEHYDROGENASE FAMILY PROTEIN (AFU_ORTHOLOGUE AFUA_6G10090)"/>
    <property type="match status" value="1"/>
</dbReference>
<evidence type="ECO:0000256" key="2">
    <source>
        <dbReference type="ARBA" id="ARBA00023002"/>
    </source>
</evidence>
<dbReference type="InterPro" id="IPR050857">
    <property type="entry name" value="D-2-hydroxyacid_DH"/>
</dbReference>
<dbReference type="InterPro" id="IPR006140">
    <property type="entry name" value="D-isomer_DH_NAD-bd"/>
</dbReference>
<evidence type="ECO:0000256" key="3">
    <source>
        <dbReference type="ARBA" id="ARBA00023027"/>
    </source>
</evidence>
<dbReference type="GO" id="GO:0016616">
    <property type="term" value="F:oxidoreductase activity, acting on the CH-OH group of donors, NAD or NADP as acceptor"/>
    <property type="evidence" value="ECO:0007669"/>
    <property type="project" value="InterPro"/>
</dbReference>
<dbReference type="Pfam" id="PF02826">
    <property type="entry name" value="2-Hacid_dh_C"/>
    <property type="match status" value="1"/>
</dbReference>
<dbReference type="AlphaFoldDB" id="A0A318EIY4"/>
<dbReference type="CDD" id="cd12172">
    <property type="entry name" value="PGDH_like_2"/>
    <property type="match status" value="1"/>
</dbReference>
<keyword evidence="3" id="KW-0520">NAD</keyword>
<dbReference type="GO" id="GO:0051287">
    <property type="term" value="F:NAD binding"/>
    <property type="evidence" value="ECO:0007669"/>
    <property type="project" value="InterPro"/>
</dbReference>
<dbReference type="SUPFAM" id="SSF52283">
    <property type="entry name" value="Formate/glycerate dehydrogenase catalytic domain-like"/>
    <property type="match status" value="1"/>
</dbReference>
<dbReference type="SUPFAM" id="SSF51735">
    <property type="entry name" value="NAD(P)-binding Rossmann-fold domains"/>
    <property type="match status" value="1"/>
</dbReference>
<accession>A0A318EIY4</accession>
<evidence type="ECO:0000313" key="8">
    <source>
        <dbReference type="Proteomes" id="UP000247523"/>
    </source>
</evidence>
<protein>
    <submittedName>
        <fullName evidence="7">D-3-phosphoglycerate dehydrogenase</fullName>
    </submittedName>
</protein>
<comment type="caution">
    <text evidence="7">The sequence shown here is derived from an EMBL/GenBank/DDBJ whole genome shotgun (WGS) entry which is preliminary data.</text>
</comment>
<proteinExistence type="inferred from homology"/>
<feature type="domain" description="D-isomer specific 2-hydroxyacid dehydrogenase NAD-binding" evidence="6">
    <location>
        <begin position="116"/>
        <end position="289"/>
    </location>
</feature>
<keyword evidence="2 4" id="KW-0560">Oxidoreductase</keyword>
<dbReference type="InterPro" id="IPR036291">
    <property type="entry name" value="NAD(P)-bd_dom_sf"/>
</dbReference>
<evidence type="ECO:0000256" key="1">
    <source>
        <dbReference type="ARBA" id="ARBA00005854"/>
    </source>
</evidence>
<sequence>MKRIVSFFGDDSDIFQELNKKADAYAASLDMEYEWIPQLPFSKDSVIQELKKSDAGIIDIEPYDEDIFSKIEDRAKILVRFGVGFDKVDLETASKHGIAIARTTGANTTAVAEMALTLMLACKRLIIKGQKCVMTGNWVKDVGHEIINGTVGIIGFGVIGRRLAKLLSGFDCRIVVYDPYPNLNLIQELGVELLPLDELLQISDAISIHVPLLKETTNMIGRNELKLMKESAVLVNTSRGGIVDENALYEALSNGVIAGAGFDVFAIEPLPLDSPLLKLENVILTPHVSSQTVESLWNIYKMAIDIVYDFYHKKDFSNILNPDYINADKYNV</sequence>
<dbReference type="Pfam" id="PF00389">
    <property type="entry name" value="2-Hacid_dh"/>
    <property type="match status" value="1"/>
</dbReference>
<dbReference type="InterPro" id="IPR029753">
    <property type="entry name" value="D-isomer_DH_CS"/>
</dbReference>
<evidence type="ECO:0000259" key="6">
    <source>
        <dbReference type="Pfam" id="PF02826"/>
    </source>
</evidence>
<dbReference type="FunFam" id="3.40.50.720:FF:000203">
    <property type="entry name" value="D-3-phosphoglycerate dehydrogenase (SerA)"/>
    <property type="match status" value="1"/>
</dbReference>
<dbReference type="Gene3D" id="3.40.50.720">
    <property type="entry name" value="NAD(P)-binding Rossmann-like Domain"/>
    <property type="match status" value="2"/>
</dbReference>
<gene>
    <name evidence="7" type="ORF">C8E03_12135</name>
</gene>
<organism evidence="7 8">
    <name type="scientific">Lachnotalea glycerini</name>
    <dbReference type="NCBI Taxonomy" id="1763509"/>
    <lineage>
        <taxon>Bacteria</taxon>
        <taxon>Bacillati</taxon>
        <taxon>Bacillota</taxon>
        <taxon>Clostridia</taxon>
        <taxon>Lachnospirales</taxon>
        <taxon>Lachnospiraceae</taxon>
        <taxon>Lachnotalea</taxon>
    </lineage>
</organism>
<evidence type="ECO:0000259" key="5">
    <source>
        <dbReference type="Pfam" id="PF00389"/>
    </source>
</evidence>
<dbReference type="InterPro" id="IPR006139">
    <property type="entry name" value="D-isomer_2_OHA_DH_cat_dom"/>
</dbReference>